<protein>
    <recommendedName>
        <fullName evidence="3">Arabinogalactan endo-beta-1,4-galactanase</fullName>
    </recommendedName>
</protein>
<dbReference type="RefSeq" id="WP_208861079.1">
    <property type="nucleotide sequence ID" value="NZ_JBHSJE010000014.1"/>
</dbReference>
<accession>A0ABV9VL38</accession>
<name>A0ABV9VL38_STRAZ</name>
<gene>
    <name evidence="1" type="ORF">ACFPL4_33560</name>
</gene>
<dbReference type="Proteomes" id="UP001595908">
    <property type="component" value="Unassembled WGS sequence"/>
</dbReference>
<dbReference type="EMBL" id="JBHSJE010000014">
    <property type="protein sequence ID" value="MFC4983206.1"/>
    <property type="molecule type" value="Genomic_DNA"/>
</dbReference>
<evidence type="ECO:0008006" key="3">
    <source>
        <dbReference type="Google" id="ProtNLM"/>
    </source>
</evidence>
<organism evidence="1 2">
    <name type="scientific">Streptomyces atroolivaceus</name>
    <dbReference type="NCBI Taxonomy" id="66869"/>
    <lineage>
        <taxon>Bacteria</taxon>
        <taxon>Bacillati</taxon>
        <taxon>Actinomycetota</taxon>
        <taxon>Actinomycetes</taxon>
        <taxon>Kitasatosporales</taxon>
        <taxon>Streptomycetaceae</taxon>
        <taxon>Streptomyces</taxon>
    </lineage>
</organism>
<dbReference type="GeneID" id="31235617"/>
<reference evidence="2" key="1">
    <citation type="journal article" date="2019" name="Int. J. Syst. Evol. Microbiol.">
        <title>The Global Catalogue of Microorganisms (GCM) 10K type strain sequencing project: providing services to taxonomists for standard genome sequencing and annotation.</title>
        <authorList>
            <consortium name="The Broad Institute Genomics Platform"/>
            <consortium name="The Broad Institute Genome Sequencing Center for Infectious Disease"/>
            <person name="Wu L."/>
            <person name="Ma J."/>
        </authorList>
    </citation>
    <scope>NUCLEOTIDE SEQUENCE [LARGE SCALE GENOMIC DNA]</scope>
    <source>
        <strain evidence="2">ICMP 257</strain>
    </source>
</reference>
<sequence length="52" mass="5655">MSAFVTGLKGFGGLGTFFWEPQGYAPFIEGNNSCAWDPTTRRPIAALEFLNA</sequence>
<comment type="caution">
    <text evidence="1">The sequence shown here is derived from an EMBL/GenBank/DDBJ whole genome shotgun (WGS) entry which is preliminary data.</text>
</comment>
<keyword evidence="2" id="KW-1185">Reference proteome</keyword>
<evidence type="ECO:0000313" key="1">
    <source>
        <dbReference type="EMBL" id="MFC4983206.1"/>
    </source>
</evidence>
<evidence type="ECO:0000313" key="2">
    <source>
        <dbReference type="Proteomes" id="UP001595908"/>
    </source>
</evidence>
<proteinExistence type="predicted"/>